<evidence type="ECO:0000313" key="7">
    <source>
        <dbReference type="Proteomes" id="UP001500956"/>
    </source>
</evidence>
<feature type="transmembrane region" description="Helical" evidence="5">
    <location>
        <begin position="27"/>
        <end position="57"/>
    </location>
</feature>
<dbReference type="RefSeq" id="WP_172150254.1">
    <property type="nucleotide sequence ID" value="NZ_BAABID010000008.1"/>
</dbReference>
<evidence type="ECO:0000256" key="1">
    <source>
        <dbReference type="ARBA" id="ARBA00004141"/>
    </source>
</evidence>
<dbReference type="EMBL" id="BAABID010000008">
    <property type="protein sequence ID" value="GAA4729447.1"/>
    <property type="molecule type" value="Genomic_DNA"/>
</dbReference>
<sequence>MTQTPPPPGAGGFEGPRPLSRSDERTWAIFAHLGPLLVGVLTVGWLAFVAPLVIWLVLRDRSTYVANQAKEALNFQLTLLIGTVIGYLLTWILVGFLILGVVWVFGIVFAIIAALAVNRYEDFEYPLTLRLVK</sequence>
<reference evidence="7" key="1">
    <citation type="journal article" date="2019" name="Int. J. Syst. Evol. Microbiol.">
        <title>The Global Catalogue of Microorganisms (GCM) 10K type strain sequencing project: providing services to taxonomists for standard genome sequencing and annotation.</title>
        <authorList>
            <consortium name="The Broad Institute Genomics Platform"/>
            <consortium name="The Broad Institute Genome Sequencing Center for Infectious Disease"/>
            <person name="Wu L."/>
            <person name="Ma J."/>
        </authorList>
    </citation>
    <scope>NUCLEOTIDE SEQUENCE [LARGE SCALE GENOMIC DNA]</scope>
    <source>
        <strain evidence="7">JCM 18063</strain>
    </source>
</reference>
<comment type="subcellular location">
    <subcellularLocation>
        <location evidence="1">Membrane</location>
        <topology evidence="1">Multi-pass membrane protein</topology>
    </subcellularLocation>
</comment>
<dbReference type="InterPro" id="IPR019109">
    <property type="entry name" value="MamF_MmsF"/>
</dbReference>
<accession>A0ABP8YJF0</accession>
<evidence type="ECO:0000256" key="2">
    <source>
        <dbReference type="ARBA" id="ARBA00022692"/>
    </source>
</evidence>
<feature type="transmembrane region" description="Helical" evidence="5">
    <location>
        <begin position="77"/>
        <end position="94"/>
    </location>
</feature>
<keyword evidence="2 5" id="KW-0812">Transmembrane</keyword>
<keyword evidence="4 5" id="KW-0472">Membrane</keyword>
<dbReference type="Proteomes" id="UP001500956">
    <property type="component" value="Unassembled WGS sequence"/>
</dbReference>
<protein>
    <submittedName>
        <fullName evidence="6">DUF4870 domain-containing protein</fullName>
    </submittedName>
</protein>
<comment type="caution">
    <text evidence="6">The sequence shown here is derived from an EMBL/GenBank/DDBJ whole genome shotgun (WGS) entry which is preliminary data.</text>
</comment>
<gene>
    <name evidence="6" type="ORF">GCM10023216_21230</name>
</gene>
<proteinExistence type="predicted"/>
<organism evidence="6 7">
    <name type="scientific">Isoptericola chiayiensis</name>
    <dbReference type="NCBI Taxonomy" id="579446"/>
    <lineage>
        <taxon>Bacteria</taxon>
        <taxon>Bacillati</taxon>
        <taxon>Actinomycetota</taxon>
        <taxon>Actinomycetes</taxon>
        <taxon>Micrococcales</taxon>
        <taxon>Promicromonosporaceae</taxon>
        <taxon>Isoptericola</taxon>
    </lineage>
</organism>
<evidence type="ECO:0000256" key="4">
    <source>
        <dbReference type="ARBA" id="ARBA00023136"/>
    </source>
</evidence>
<keyword evidence="3 5" id="KW-1133">Transmembrane helix</keyword>
<keyword evidence="7" id="KW-1185">Reference proteome</keyword>
<evidence type="ECO:0000256" key="3">
    <source>
        <dbReference type="ARBA" id="ARBA00022989"/>
    </source>
</evidence>
<dbReference type="Pfam" id="PF09685">
    <property type="entry name" value="MamF_MmsF"/>
    <property type="match status" value="1"/>
</dbReference>
<feature type="transmembrane region" description="Helical" evidence="5">
    <location>
        <begin position="100"/>
        <end position="120"/>
    </location>
</feature>
<name>A0ABP8YJF0_9MICO</name>
<evidence type="ECO:0000256" key="5">
    <source>
        <dbReference type="SAM" id="Phobius"/>
    </source>
</evidence>
<evidence type="ECO:0000313" key="6">
    <source>
        <dbReference type="EMBL" id="GAA4729447.1"/>
    </source>
</evidence>